<dbReference type="KEGG" id="btp:D805_0403"/>
<keyword evidence="2" id="KW-1185">Reference proteome</keyword>
<gene>
    <name evidence="1" type="ORF">D805_0403</name>
</gene>
<accession>M4RB55</accession>
<dbReference type="Proteomes" id="UP000011835">
    <property type="component" value="Chromosome"/>
</dbReference>
<evidence type="ECO:0000313" key="2">
    <source>
        <dbReference type="Proteomes" id="UP000011835"/>
    </source>
</evidence>
<dbReference type="PATRIC" id="fig|1254439.12.peg.403"/>
<proteinExistence type="predicted"/>
<dbReference type="HOGENOM" id="CLU_3285668_0_0_11"/>
<sequence>MNIRKVRVAEWRYQYLAHLRYPRVYISPYNGTGSVYLAYL</sequence>
<dbReference type="EMBL" id="CP004346">
    <property type="protein sequence ID" value="AGH40670.1"/>
    <property type="molecule type" value="Genomic_DNA"/>
</dbReference>
<dbReference type="AlphaFoldDB" id="M4RB55"/>
<protein>
    <submittedName>
        <fullName evidence="1">Uncharacterized protein</fullName>
    </submittedName>
</protein>
<name>M4RB55_9BIFI</name>
<evidence type="ECO:0000313" key="1">
    <source>
        <dbReference type="EMBL" id="AGH40670.1"/>
    </source>
</evidence>
<reference evidence="1 2" key="1">
    <citation type="journal article" date="2013" name="Genome Announc.">
        <title>Complete Genome Sequence of the Probiotic Bifidobacterium thermophilum Strain RBL67.</title>
        <authorList>
            <person name="Jans C."/>
            <person name="Lacroix C."/>
            <person name="Follador R."/>
            <person name="Stevens M.J."/>
        </authorList>
    </citation>
    <scope>NUCLEOTIDE SEQUENCE [LARGE SCALE GENOMIC DNA]</scope>
    <source>
        <strain evidence="1 2">RBL67</strain>
    </source>
</reference>
<organism evidence="1 2">
    <name type="scientific">Bifidobacterium thermophilum RBL67</name>
    <dbReference type="NCBI Taxonomy" id="1254439"/>
    <lineage>
        <taxon>Bacteria</taxon>
        <taxon>Bacillati</taxon>
        <taxon>Actinomycetota</taxon>
        <taxon>Actinomycetes</taxon>
        <taxon>Bifidobacteriales</taxon>
        <taxon>Bifidobacteriaceae</taxon>
        <taxon>Bifidobacterium</taxon>
    </lineage>
</organism>